<gene>
    <name evidence="1" type="ORF">MRATA1EN22A_LOCUS8005</name>
</gene>
<sequence>MSDGAGASESGSDQDGLRVQPRGAQSKARSRTTKPSLPPRGQSPHGPLPAPLEKHVHWRKQRGETTVGAGTLPRPRGGPTMAARSLPTSAQVSFWFNNKQTVRGHPHRRPGADGQTVSAVGPLLQSPLHSALSLVLCRESGRSSRRSLAPFLALWTETA</sequence>
<evidence type="ECO:0000313" key="2">
    <source>
        <dbReference type="Proteomes" id="UP001162501"/>
    </source>
</evidence>
<name>A0AC59YNM8_RANTA</name>
<accession>A0AC59YNM8</accession>
<reference evidence="1" key="2">
    <citation type="submission" date="2025-03" db="EMBL/GenBank/DDBJ databases">
        <authorList>
            <consortium name="ELIXIR-Norway"/>
            <consortium name="Elixir Norway"/>
        </authorList>
    </citation>
    <scope>NUCLEOTIDE SEQUENCE</scope>
</reference>
<evidence type="ECO:0000313" key="1">
    <source>
        <dbReference type="EMBL" id="CAM9827481.1"/>
    </source>
</evidence>
<organism evidence="1 2">
    <name type="scientific">Rangifer tarandus platyrhynchus</name>
    <name type="common">Svalbard reindeer</name>
    <dbReference type="NCBI Taxonomy" id="3082113"/>
    <lineage>
        <taxon>Eukaryota</taxon>
        <taxon>Metazoa</taxon>
        <taxon>Chordata</taxon>
        <taxon>Craniata</taxon>
        <taxon>Vertebrata</taxon>
        <taxon>Euteleostomi</taxon>
        <taxon>Mammalia</taxon>
        <taxon>Eutheria</taxon>
        <taxon>Laurasiatheria</taxon>
        <taxon>Artiodactyla</taxon>
        <taxon>Ruminantia</taxon>
        <taxon>Pecora</taxon>
        <taxon>Cervidae</taxon>
        <taxon>Odocoileinae</taxon>
        <taxon>Rangifer</taxon>
    </lineage>
</organism>
<protein>
    <submittedName>
        <fullName evidence="1">Uncharacterized protein</fullName>
    </submittedName>
</protein>
<reference evidence="1" key="1">
    <citation type="submission" date="2023-05" db="EMBL/GenBank/DDBJ databases">
        <authorList>
            <consortium name="ELIXIR-Norway"/>
        </authorList>
    </citation>
    <scope>NUCLEOTIDE SEQUENCE</scope>
</reference>
<dbReference type="EMBL" id="OX596103">
    <property type="protein sequence ID" value="CAM9827481.1"/>
    <property type="molecule type" value="Genomic_DNA"/>
</dbReference>
<proteinExistence type="predicted"/>
<dbReference type="Proteomes" id="UP001162501">
    <property type="component" value="Chromosome 19"/>
</dbReference>